<keyword evidence="1" id="KW-0472">Membrane</keyword>
<accession>A0A8E2WGD8</accession>
<dbReference type="AlphaFoldDB" id="A0A8E2WGD8"/>
<organism evidence="2 3">
    <name type="scientific">Rhizobium loti</name>
    <name type="common">Mesorhizobium loti</name>
    <dbReference type="NCBI Taxonomy" id="381"/>
    <lineage>
        <taxon>Bacteria</taxon>
        <taxon>Pseudomonadati</taxon>
        <taxon>Pseudomonadota</taxon>
        <taxon>Alphaproteobacteria</taxon>
        <taxon>Hyphomicrobiales</taxon>
        <taxon>Phyllobacteriaceae</taxon>
        <taxon>Mesorhizobium</taxon>
    </lineage>
</organism>
<dbReference type="EMBL" id="QGGH01000003">
    <property type="protein sequence ID" value="PWJ91700.1"/>
    <property type="molecule type" value="Genomic_DNA"/>
</dbReference>
<feature type="transmembrane region" description="Helical" evidence="1">
    <location>
        <begin position="200"/>
        <end position="228"/>
    </location>
</feature>
<comment type="caution">
    <text evidence="2">The sequence shown here is derived from an EMBL/GenBank/DDBJ whole genome shotgun (WGS) entry which is preliminary data.</text>
</comment>
<evidence type="ECO:0000313" key="3">
    <source>
        <dbReference type="Proteomes" id="UP000245631"/>
    </source>
</evidence>
<sequence length="240" mass="26945">MADLSNSRFKKAVNFATMNFAVVSATAFVVGVMTAALFTSGYLSVFGSGLIWLVQYSDLVKIGLVVTVFLLGFTWLSDSYAYMILDLFNDGVSRRRRITTGLILLGAFAAYMALQFYLDHTGGKNRIAERIIFICLVFFAVYLIVRFSRFSTDFFQANPRRIVGDLVFMLLFMTLCGGYFGQYVKNDARFKETVYLDDRILYDAVVVLFTSDYAVFCASDGAVIVVPASRIREIRGKSQI</sequence>
<evidence type="ECO:0000313" key="2">
    <source>
        <dbReference type="EMBL" id="PWJ91700.1"/>
    </source>
</evidence>
<keyword evidence="1" id="KW-0812">Transmembrane</keyword>
<feature type="transmembrane region" description="Helical" evidence="1">
    <location>
        <begin position="12"/>
        <end position="39"/>
    </location>
</feature>
<feature type="transmembrane region" description="Helical" evidence="1">
    <location>
        <begin position="162"/>
        <end position="180"/>
    </location>
</feature>
<dbReference type="GeneID" id="61052369"/>
<dbReference type="Proteomes" id="UP000245631">
    <property type="component" value="Unassembled WGS sequence"/>
</dbReference>
<feature type="transmembrane region" description="Helical" evidence="1">
    <location>
        <begin position="59"/>
        <end position="77"/>
    </location>
</feature>
<dbReference type="RefSeq" id="WP_146211786.1">
    <property type="nucleotide sequence ID" value="NZ_QGGH01000003.1"/>
</dbReference>
<protein>
    <submittedName>
        <fullName evidence="2">Uncharacterized protein</fullName>
    </submittedName>
</protein>
<feature type="transmembrane region" description="Helical" evidence="1">
    <location>
        <begin position="98"/>
        <end position="118"/>
    </location>
</feature>
<keyword evidence="1" id="KW-1133">Transmembrane helix</keyword>
<feature type="transmembrane region" description="Helical" evidence="1">
    <location>
        <begin position="130"/>
        <end position="150"/>
    </location>
</feature>
<evidence type="ECO:0000256" key="1">
    <source>
        <dbReference type="SAM" id="Phobius"/>
    </source>
</evidence>
<name>A0A8E2WGD8_RHILI</name>
<proteinExistence type="predicted"/>
<reference evidence="2 3" key="1">
    <citation type="submission" date="2018-05" db="EMBL/GenBank/DDBJ databases">
        <title>Genomic Encyclopedia of Type Strains, Phase IV (KMG-IV): sequencing the most valuable type-strain genomes for metagenomic binning, comparative biology and taxonomic classification.</title>
        <authorList>
            <person name="Goeker M."/>
        </authorList>
    </citation>
    <scope>NUCLEOTIDE SEQUENCE [LARGE SCALE GENOMIC DNA]</scope>
    <source>
        <strain evidence="2 3">DSM 2626</strain>
    </source>
</reference>
<gene>
    <name evidence="2" type="ORF">C8D77_103398</name>
</gene>